<protein>
    <submittedName>
        <fullName evidence="7">FAD-linked oxidoreductase afoF</fullName>
    </submittedName>
</protein>
<evidence type="ECO:0000256" key="3">
    <source>
        <dbReference type="ARBA" id="ARBA00022630"/>
    </source>
</evidence>
<comment type="cofactor">
    <cofactor evidence="1">
        <name>FAD</name>
        <dbReference type="ChEBI" id="CHEBI:57692"/>
    </cofactor>
</comment>
<evidence type="ECO:0000256" key="5">
    <source>
        <dbReference type="ARBA" id="ARBA00023002"/>
    </source>
</evidence>
<evidence type="ECO:0000259" key="6">
    <source>
        <dbReference type="PROSITE" id="PS51387"/>
    </source>
</evidence>
<dbReference type="InterPro" id="IPR006094">
    <property type="entry name" value="Oxid_FAD_bind_N"/>
</dbReference>
<dbReference type="PANTHER" id="PTHR42973:SF39">
    <property type="entry name" value="FAD-BINDING PCMH-TYPE DOMAIN-CONTAINING PROTEIN"/>
    <property type="match status" value="1"/>
</dbReference>
<dbReference type="Gene3D" id="3.30.43.10">
    <property type="entry name" value="Uridine Diphospho-n-acetylenolpyruvylglucosamine Reductase, domain 2"/>
    <property type="match status" value="1"/>
</dbReference>
<comment type="similarity">
    <text evidence="2">Belongs to the oxygen-dependent FAD-linked oxidoreductase family.</text>
</comment>
<dbReference type="InterPro" id="IPR016167">
    <property type="entry name" value="FAD-bd_PCMH_sub1"/>
</dbReference>
<dbReference type="PANTHER" id="PTHR42973">
    <property type="entry name" value="BINDING OXIDOREDUCTASE, PUTATIVE (AFU_ORTHOLOGUE AFUA_1G17690)-RELATED"/>
    <property type="match status" value="1"/>
</dbReference>
<dbReference type="InterPro" id="IPR016166">
    <property type="entry name" value="FAD-bd_PCMH"/>
</dbReference>
<evidence type="ECO:0000256" key="1">
    <source>
        <dbReference type="ARBA" id="ARBA00001974"/>
    </source>
</evidence>
<feature type="domain" description="FAD-binding PCMH-type" evidence="6">
    <location>
        <begin position="40"/>
        <end position="208"/>
    </location>
</feature>
<dbReference type="EMBL" id="JAUJDW010000008">
    <property type="protein sequence ID" value="KAK0661267.1"/>
    <property type="molecule type" value="Genomic_DNA"/>
</dbReference>
<comment type="caution">
    <text evidence="7">The sequence shown here is derived from an EMBL/GenBank/DDBJ whole genome shotgun (WGS) entry which is preliminary data.</text>
</comment>
<dbReference type="PROSITE" id="PS51387">
    <property type="entry name" value="FAD_PCMH"/>
    <property type="match status" value="1"/>
</dbReference>
<evidence type="ECO:0000313" key="7">
    <source>
        <dbReference type="EMBL" id="KAK0661267.1"/>
    </source>
</evidence>
<dbReference type="AlphaFoldDB" id="A0AA40D4D2"/>
<keyword evidence="3" id="KW-0285">Flavoprotein</keyword>
<reference evidence="7" key="1">
    <citation type="submission" date="2023-06" db="EMBL/GenBank/DDBJ databases">
        <title>Multi-omics analyses reveal the molecular pathogenesis toolkit of Lasiodiplodia hormozganensis, a cross-kingdom pathogen.</title>
        <authorList>
            <person name="Felix C."/>
            <person name="Meneses R."/>
            <person name="Goncalves M.F.M."/>
            <person name="Tilleman L."/>
            <person name="Duarte A.S."/>
            <person name="Jorrin-Novo J.V."/>
            <person name="Van De Peer Y."/>
            <person name="Deforce D."/>
            <person name="Van Nieuwerburgh F."/>
            <person name="Esteves A.C."/>
            <person name="Alves A."/>
        </authorList>
    </citation>
    <scope>NUCLEOTIDE SEQUENCE</scope>
    <source>
        <strain evidence="7">CBS 339.90</strain>
    </source>
</reference>
<organism evidence="7 8">
    <name type="scientific">Lasiodiplodia hormozganensis</name>
    <dbReference type="NCBI Taxonomy" id="869390"/>
    <lineage>
        <taxon>Eukaryota</taxon>
        <taxon>Fungi</taxon>
        <taxon>Dikarya</taxon>
        <taxon>Ascomycota</taxon>
        <taxon>Pezizomycotina</taxon>
        <taxon>Dothideomycetes</taxon>
        <taxon>Dothideomycetes incertae sedis</taxon>
        <taxon>Botryosphaeriales</taxon>
        <taxon>Botryosphaeriaceae</taxon>
        <taxon>Lasiodiplodia</taxon>
    </lineage>
</organism>
<dbReference type="Pfam" id="PF01565">
    <property type="entry name" value="FAD_binding_4"/>
    <property type="match status" value="1"/>
</dbReference>
<dbReference type="Gene3D" id="3.30.465.10">
    <property type="match status" value="1"/>
</dbReference>
<dbReference type="InterPro" id="IPR050416">
    <property type="entry name" value="FAD-linked_Oxidoreductase"/>
</dbReference>
<dbReference type="SUPFAM" id="SSF56176">
    <property type="entry name" value="FAD-binding/transporter-associated domain-like"/>
    <property type="match status" value="1"/>
</dbReference>
<sequence>MHTLSEKARAAIADILPPEEILEPSSELYTKESTTWAAQKQQHPALVVRPGSAERLQKLVPYLYESGLDFAIRCGGIGSSSAKDVVVSMKQFNSFKYNPDDHTIVVGAGQLWGDIEQKLEEVAPGRIAVSARVPWVGVAGSTLSGCLSWVGTEFGLGADPQNMLDVEIVLRDGRKIWASTEPDLLWALRGGGGNFGVVTTFHFRTHPYSTSIHCGYISYPPSALEAVSRGIAEHAARPIDPRVSFHCLIGAADEKFPGQSSWTESTDRKDRAVQFAKFHLGVFVFDAYGEEHGRSDQGFKWAFDIPGAVDKTVVTTIKGTNELQNANKNLIGATNSYLNACLADEIDPEFVIRGKNWVEGISSLDSRLGPGTLFLLEVMPGKTFSATSSPDETGWPHSPNKHVLQLLTGSHPDSNCPEELALHALAMAPYIIKKKHSKEEFFPNFLEPINDCSAIFGVNYGKILEVKKKYDPQQRFNKGSFIPIPSDRKDSVQSSI</sequence>
<dbReference type="InterPro" id="IPR036318">
    <property type="entry name" value="FAD-bd_PCMH-like_sf"/>
</dbReference>
<dbReference type="GO" id="GO:0071949">
    <property type="term" value="F:FAD binding"/>
    <property type="evidence" value="ECO:0007669"/>
    <property type="project" value="InterPro"/>
</dbReference>
<dbReference type="GO" id="GO:0016491">
    <property type="term" value="F:oxidoreductase activity"/>
    <property type="evidence" value="ECO:0007669"/>
    <property type="project" value="UniProtKB-KW"/>
</dbReference>
<evidence type="ECO:0000313" key="8">
    <source>
        <dbReference type="Proteomes" id="UP001175001"/>
    </source>
</evidence>
<dbReference type="InterPro" id="IPR016169">
    <property type="entry name" value="FAD-bd_PCMH_sub2"/>
</dbReference>
<evidence type="ECO:0000256" key="4">
    <source>
        <dbReference type="ARBA" id="ARBA00022827"/>
    </source>
</evidence>
<dbReference type="Proteomes" id="UP001175001">
    <property type="component" value="Unassembled WGS sequence"/>
</dbReference>
<accession>A0AA40D4D2</accession>
<keyword evidence="5" id="KW-0560">Oxidoreductase</keyword>
<dbReference type="Gene3D" id="3.40.462.20">
    <property type="match status" value="1"/>
</dbReference>
<evidence type="ECO:0000256" key="2">
    <source>
        <dbReference type="ARBA" id="ARBA00005466"/>
    </source>
</evidence>
<name>A0AA40D4D2_9PEZI</name>
<proteinExistence type="inferred from homology"/>
<keyword evidence="8" id="KW-1185">Reference proteome</keyword>
<gene>
    <name evidence="7" type="primary">afoF_2</name>
    <name evidence="7" type="ORF">DIS24_g2773</name>
</gene>
<keyword evidence="4" id="KW-0274">FAD</keyword>